<feature type="compositionally biased region" description="Polar residues" evidence="1">
    <location>
        <begin position="46"/>
        <end position="59"/>
    </location>
</feature>
<reference evidence="2" key="1">
    <citation type="submission" date="2022-07" db="EMBL/GenBank/DDBJ databases">
        <title>Phylogenomic reconstructions and comparative analyses of Kickxellomycotina fungi.</title>
        <authorList>
            <person name="Reynolds N.K."/>
            <person name="Stajich J.E."/>
            <person name="Barry K."/>
            <person name="Grigoriev I.V."/>
            <person name="Crous P."/>
            <person name="Smith M.E."/>
        </authorList>
    </citation>
    <scope>NUCLEOTIDE SEQUENCE</scope>
    <source>
        <strain evidence="2">NRRL 1565</strain>
    </source>
</reference>
<feature type="non-terminal residue" evidence="2">
    <location>
        <position position="1"/>
    </location>
</feature>
<feature type="region of interest" description="Disordered" evidence="1">
    <location>
        <begin position="26"/>
        <end position="59"/>
    </location>
</feature>
<dbReference type="Proteomes" id="UP001140094">
    <property type="component" value="Unassembled WGS sequence"/>
</dbReference>
<dbReference type="EMBL" id="JANBUO010001935">
    <property type="protein sequence ID" value="KAJ2796312.1"/>
    <property type="molecule type" value="Genomic_DNA"/>
</dbReference>
<accession>A0A9W8LQN6</accession>
<feature type="compositionally biased region" description="Basic and acidic residues" evidence="1">
    <location>
        <begin position="28"/>
        <end position="38"/>
    </location>
</feature>
<evidence type="ECO:0000256" key="1">
    <source>
        <dbReference type="SAM" id="MobiDB-lite"/>
    </source>
</evidence>
<proteinExistence type="predicted"/>
<name>A0A9W8LQN6_9FUNG</name>
<keyword evidence="3" id="KW-1185">Reference proteome</keyword>
<evidence type="ECO:0000313" key="2">
    <source>
        <dbReference type="EMBL" id="KAJ2796312.1"/>
    </source>
</evidence>
<dbReference type="AlphaFoldDB" id="A0A9W8LQN6"/>
<gene>
    <name evidence="2" type="ORF">H4R20_005571</name>
</gene>
<sequence length="59" mass="6560">FLRAAGNFELDGEHEEDIQLEVNIAQPYREKNASRETDPDPGTFVEQPSTGDHSSVITT</sequence>
<evidence type="ECO:0000313" key="3">
    <source>
        <dbReference type="Proteomes" id="UP001140094"/>
    </source>
</evidence>
<comment type="caution">
    <text evidence="2">The sequence shown here is derived from an EMBL/GenBank/DDBJ whole genome shotgun (WGS) entry which is preliminary data.</text>
</comment>
<protein>
    <submittedName>
        <fullName evidence="2">Uncharacterized protein</fullName>
    </submittedName>
</protein>
<organism evidence="2 3">
    <name type="scientific">Coemansia guatemalensis</name>
    <dbReference type="NCBI Taxonomy" id="2761395"/>
    <lineage>
        <taxon>Eukaryota</taxon>
        <taxon>Fungi</taxon>
        <taxon>Fungi incertae sedis</taxon>
        <taxon>Zoopagomycota</taxon>
        <taxon>Kickxellomycotina</taxon>
        <taxon>Kickxellomycetes</taxon>
        <taxon>Kickxellales</taxon>
        <taxon>Kickxellaceae</taxon>
        <taxon>Coemansia</taxon>
    </lineage>
</organism>